<name>A0ACA9KGS3_9GLOM</name>
<comment type="caution">
    <text evidence="1">The sequence shown here is derived from an EMBL/GenBank/DDBJ whole genome shotgun (WGS) entry which is preliminary data.</text>
</comment>
<reference evidence="1" key="1">
    <citation type="submission" date="2021-06" db="EMBL/GenBank/DDBJ databases">
        <authorList>
            <person name="Kallberg Y."/>
            <person name="Tangrot J."/>
            <person name="Rosling A."/>
        </authorList>
    </citation>
    <scope>NUCLEOTIDE SEQUENCE</scope>
    <source>
        <strain evidence="1">CL356</strain>
    </source>
</reference>
<organism evidence="1 2">
    <name type="scientific">Acaulospora colombiana</name>
    <dbReference type="NCBI Taxonomy" id="27376"/>
    <lineage>
        <taxon>Eukaryota</taxon>
        <taxon>Fungi</taxon>
        <taxon>Fungi incertae sedis</taxon>
        <taxon>Mucoromycota</taxon>
        <taxon>Glomeromycotina</taxon>
        <taxon>Glomeromycetes</taxon>
        <taxon>Diversisporales</taxon>
        <taxon>Acaulosporaceae</taxon>
        <taxon>Acaulospora</taxon>
    </lineage>
</organism>
<dbReference type="EMBL" id="CAJVPT010001926">
    <property type="protein sequence ID" value="CAG8471044.1"/>
    <property type="molecule type" value="Genomic_DNA"/>
</dbReference>
<dbReference type="Proteomes" id="UP000789525">
    <property type="component" value="Unassembled WGS sequence"/>
</dbReference>
<evidence type="ECO:0000313" key="1">
    <source>
        <dbReference type="EMBL" id="CAG8471044.1"/>
    </source>
</evidence>
<protein>
    <submittedName>
        <fullName evidence="1">6487_t:CDS:1</fullName>
    </submittedName>
</protein>
<keyword evidence="2" id="KW-1185">Reference proteome</keyword>
<gene>
    <name evidence="1" type="ORF">ACOLOM_LOCUS1588</name>
</gene>
<sequence>MAATIHLNSQQPLPLHQQHQHVQHQSERNRPISTPVPMSVPRYPEIPHPPPAPQSSVRRGNMFGPYLLLQTLGEGEFGKVKLGIHVDTGEEAAANPVPSLAPPEAYLPSEIPVSNNYLTTDYTGDRQNVPSGTSTVKRHTIQVEYSDNNAKYVDYPDEDFQFVDGTRLGPSLSPVATSDMILQEERDELLRTDYENTSSLPSQNLDLPETHSKTGKHHSITPTVSSGHSDRSSTAASTPSTITTRTSTNAGSSLLTLHEKDTDEVAREKNQSNDVYHNLDAKNLKSEIRPMESQQKNSSQTPKKRDAPRTRPVTVHGPPSIPLIQHRQNETIINPSVPSKNSTLSDNGHQRPENILPSSQYSSPPPSIPLPPIPGHRESPIPAIPPPSVIQKRHKRSPSSEKLHSSMGIKNESGNPLVTVSTASNYEVESRKQSISQSQTLQPGHFQTTLLTTDVPSDTASDTTSYVDENLVDETKKGRNGKRKALSLMVDTFKGPAAHSTHSVVSNGNVAVKEKRKTVSGTSAGSSNAAKKVMDWFRRKSLAKPDIPSLEVPNKLARVDESVISTNSELDAPQKNKKKQKSNPSVVVTQLGGSQSSSRQSTMTSTSAVDLKLRVHHGAVDQDALTSRPPYEVFIVVKQTLVSMGIEIKRESEFKVRCVRRKRKQIENGKSKDNKSQKNKDNSQASENSENGVDSSIEKKRRKYTTSPLKTFLRRTNSNNTSTTSSGITPISSQNNFKSPEEMNAVDNDNALNGDSFSIPNSPTMGPLMTLTGPDDSSTANILPTSTLAPEILYGDPSIDSGEEIRFAVELCRLKNLPGIYIVDIKRMKALHTVPGYNQSRRKVN</sequence>
<accession>A0ACA9KGS3</accession>
<proteinExistence type="predicted"/>
<evidence type="ECO:0000313" key="2">
    <source>
        <dbReference type="Proteomes" id="UP000789525"/>
    </source>
</evidence>